<feature type="domain" description="HTH tetR-type" evidence="5">
    <location>
        <begin position="1"/>
        <end position="54"/>
    </location>
</feature>
<dbReference type="Gene3D" id="1.10.357.10">
    <property type="entry name" value="Tetracycline Repressor, domain 2"/>
    <property type="match status" value="1"/>
</dbReference>
<dbReference type="PROSITE" id="PS50977">
    <property type="entry name" value="HTH_TETR_2"/>
    <property type="match status" value="1"/>
</dbReference>
<dbReference type="InterPro" id="IPR001647">
    <property type="entry name" value="HTH_TetR"/>
</dbReference>
<dbReference type="PANTHER" id="PTHR30055:SF234">
    <property type="entry name" value="HTH-TYPE TRANSCRIPTIONAL REGULATOR BETI"/>
    <property type="match status" value="1"/>
</dbReference>
<evidence type="ECO:0000256" key="1">
    <source>
        <dbReference type="ARBA" id="ARBA00023015"/>
    </source>
</evidence>
<dbReference type="InterPro" id="IPR039536">
    <property type="entry name" value="TetR_C_Proteobacteria"/>
</dbReference>
<proteinExistence type="predicted"/>
<dbReference type="SUPFAM" id="SSF46689">
    <property type="entry name" value="Homeodomain-like"/>
    <property type="match status" value="1"/>
</dbReference>
<evidence type="ECO:0000313" key="6">
    <source>
        <dbReference type="EMBL" id="CAD0323444.1"/>
    </source>
</evidence>
<keyword evidence="1" id="KW-0805">Transcription regulation</keyword>
<comment type="caution">
    <text evidence="6">The sequence shown here is derived from an EMBL/GenBank/DDBJ whole genome shotgun (WGS) entry which is preliminary data.</text>
</comment>
<dbReference type="EMBL" id="CAJDKC010000003">
    <property type="protein sequence ID" value="CAD0323453.1"/>
    <property type="molecule type" value="Genomic_DNA"/>
</dbReference>
<name>A0A6V7CVJ8_9XANT</name>
<accession>A0A6V7CVJ8</accession>
<reference evidence="6 7" key="1">
    <citation type="submission" date="2020-07" db="EMBL/GenBank/DDBJ databases">
        <authorList>
            <person name="Pothier F. J."/>
        </authorList>
    </citation>
    <scope>NUCLEOTIDE SEQUENCE [LARGE SCALE GENOMIC DNA]</scope>
    <source>
        <strain evidence="6 7">CFBP 7900</strain>
    </source>
</reference>
<dbReference type="AlphaFoldDB" id="A0A6V7CVJ8"/>
<dbReference type="Pfam" id="PF00440">
    <property type="entry name" value="TetR_N"/>
    <property type="match status" value="1"/>
</dbReference>
<evidence type="ECO:0000256" key="2">
    <source>
        <dbReference type="ARBA" id="ARBA00023125"/>
    </source>
</evidence>
<dbReference type="Pfam" id="PF14246">
    <property type="entry name" value="TetR_C_7"/>
    <property type="match status" value="1"/>
</dbReference>
<dbReference type="Proteomes" id="UP000587508">
    <property type="component" value="Unassembled WGS sequence"/>
</dbReference>
<evidence type="ECO:0000256" key="4">
    <source>
        <dbReference type="PROSITE-ProRule" id="PRU00335"/>
    </source>
</evidence>
<feature type="DNA-binding region" description="H-T-H motif" evidence="4">
    <location>
        <begin position="17"/>
        <end position="36"/>
    </location>
</feature>
<organism evidence="6 7">
    <name type="scientific">Xanthomonas hortorum pv. carotae</name>
    <dbReference type="NCBI Taxonomy" id="487904"/>
    <lineage>
        <taxon>Bacteria</taxon>
        <taxon>Pseudomonadati</taxon>
        <taxon>Pseudomonadota</taxon>
        <taxon>Gammaproteobacteria</taxon>
        <taxon>Lysobacterales</taxon>
        <taxon>Lysobacteraceae</taxon>
        <taxon>Xanthomonas</taxon>
    </lineage>
</organism>
<evidence type="ECO:0000256" key="3">
    <source>
        <dbReference type="ARBA" id="ARBA00023163"/>
    </source>
</evidence>
<evidence type="ECO:0000313" key="7">
    <source>
        <dbReference type="Proteomes" id="UP000587508"/>
    </source>
</evidence>
<keyword evidence="2 4" id="KW-0238">DNA-binding</keyword>
<gene>
    <name evidence="6" type="ORF">CFBP7900_14980</name>
</gene>
<dbReference type="PANTHER" id="PTHR30055">
    <property type="entry name" value="HTH-TYPE TRANSCRIPTIONAL REGULATOR RUTR"/>
    <property type="match status" value="1"/>
</dbReference>
<dbReference type="InterPro" id="IPR050109">
    <property type="entry name" value="HTH-type_TetR-like_transc_reg"/>
</dbReference>
<dbReference type="InterPro" id="IPR009057">
    <property type="entry name" value="Homeodomain-like_sf"/>
</dbReference>
<evidence type="ECO:0000259" key="5">
    <source>
        <dbReference type="PROSITE" id="PS50977"/>
    </source>
</evidence>
<keyword evidence="3" id="KW-0804">Transcription</keyword>
<dbReference type="RefSeq" id="WP_043889840.1">
    <property type="nucleotide sequence ID" value="NZ_CAJDKC010000003.1"/>
</dbReference>
<protein>
    <recommendedName>
        <fullName evidence="5">HTH tetR-type domain-containing protein</fullName>
    </recommendedName>
</protein>
<sequence>MDAATALFLEQGFGRTTLDQVAKHARVGKSALYSRYRSKEALFEDVVLRSIQLMFSEMTPVSSELDVEDRLRHVGNALAEGFKLPRCIAFMRMVAAEADNFPQLAEHAYASSFRGAVDGVAVALRGTKGLDACGEGRAEKAATRFVEVALQPLSFQATFGTDPQQIYARAEEMIEDAILLLKVRGDVPQQ</sequence>
<dbReference type="EMBL" id="CAJDKC010000003">
    <property type="protein sequence ID" value="CAD0323444.1"/>
    <property type="molecule type" value="Genomic_DNA"/>
</dbReference>
<dbReference type="GO" id="GO:0003700">
    <property type="term" value="F:DNA-binding transcription factor activity"/>
    <property type="evidence" value="ECO:0007669"/>
    <property type="project" value="TreeGrafter"/>
</dbReference>
<dbReference type="GO" id="GO:0000976">
    <property type="term" value="F:transcription cis-regulatory region binding"/>
    <property type="evidence" value="ECO:0007669"/>
    <property type="project" value="TreeGrafter"/>
</dbReference>